<evidence type="ECO:0000256" key="2">
    <source>
        <dbReference type="ARBA" id="ARBA00010290"/>
    </source>
</evidence>
<evidence type="ECO:0000256" key="11">
    <source>
        <dbReference type="PIRSR" id="PIRSR606689-1"/>
    </source>
</evidence>
<feature type="binding site" evidence="11">
    <location>
        <begin position="119"/>
        <end position="122"/>
    </location>
    <ligand>
        <name>GTP</name>
        <dbReference type="ChEBI" id="CHEBI:37565"/>
    </ligand>
</feature>
<evidence type="ECO:0000256" key="10">
    <source>
        <dbReference type="ARBA" id="ARBA00023288"/>
    </source>
</evidence>
<protein>
    <submittedName>
        <fullName evidence="15">ADP-ribosylation factor 1</fullName>
    </submittedName>
</protein>
<reference evidence="15" key="1">
    <citation type="submission" date="2025-08" db="UniProtKB">
        <authorList>
            <consortium name="RefSeq"/>
        </authorList>
    </citation>
    <scope>IDENTIFICATION</scope>
    <source>
        <tissue evidence="15">Gonads</tissue>
    </source>
</reference>
<keyword evidence="3" id="KW-0813">Transport</keyword>
<dbReference type="InterPro" id="IPR024156">
    <property type="entry name" value="Small_GTPase_ARF"/>
</dbReference>
<dbReference type="GO" id="GO:0003924">
    <property type="term" value="F:GTPase activity"/>
    <property type="evidence" value="ECO:0007669"/>
    <property type="project" value="InterPro"/>
</dbReference>
<feature type="binding site" evidence="12">
    <location>
        <position position="24"/>
    </location>
    <ligand>
        <name>Mg(2+)</name>
        <dbReference type="ChEBI" id="CHEBI:18420"/>
    </ligand>
</feature>
<dbReference type="GO" id="GO:0005525">
    <property type="term" value="F:GTP binding"/>
    <property type="evidence" value="ECO:0007669"/>
    <property type="project" value="UniProtKB-KW"/>
</dbReference>
<keyword evidence="12" id="KW-0479">Metal-binding</keyword>
<dbReference type="GO" id="GO:0016192">
    <property type="term" value="P:vesicle-mediated transport"/>
    <property type="evidence" value="ECO:0007669"/>
    <property type="project" value="UniProtKB-KW"/>
</dbReference>
<keyword evidence="14" id="KW-1185">Reference proteome</keyword>
<dbReference type="GO" id="GO:0005794">
    <property type="term" value="C:Golgi apparatus"/>
    <property type="evidence" value="ECO:0007669"/>
    <property type="project" value="UniProtKB-SubCell"/>
</dbReference>
<dbReference type="SMART" id="SM00175">
    <property type="entry name" value="RAB"/>
    <property type="match status" value="1"/>
</dbReference>
<evidence type="ECO:0000256" key="9">
    <source>
        <dbReference type="ARBA" id="ARBA00023134"/>
    </source>
</evidence>
<comment type="subcellular location">
    <subcellularLocation>
        <location evidence="1">Golgi apparatus</location>
    </subcellularLocation>
</comment>
<evidence type="ECO:0000256" key="5">
    <source>
        <dbReference type="ARBA" id="ARBA00022741"/>
    </source>
</evidence>
<evidence type="ECO:0000256" key="8">
    <source>
        <dbReference type="ARBA" id="ARBA00023034"/>
    </source>
</evidence>
<organism evidence="14 15">
    <name type="scientific">Lingula anatina</name>
    <name type="common">Brachiopod</name>
    <name type="synonym">Lingula unguis</name>
    <dbReference type="NCBI Taxonomy" id="7574"/>
    <lineage>
        <taxon>Eukaryota</taxon>
        <taxon>Metazoa</taxon>
        <taxon>Spiralia</taxon>
        <taxon>Lophotrochozoa</taxon>
        <taxon>Brachiopoda</taxon>
        <taxon>Linguliformea</taxon>
        <taxon>Lingulata</taxon>
        <taxon>Lingulida</taxon>
        <taxon>Linguloidea</taxon>
        <taxon>Lingulidae</taxon>
        <taxon>Lingula</taxon>
    </lineage>
</organism>
<dbReference type="PRINTS" id="PR00328">
    <property type="entry name" value="SAR1GTPBP"/>
</dbReference>
<dbReference type="FunFam" id="3.40.50.300:FF:003500">
    <property type="entry name" value="ADP-ribosylation factor 1"/>
    <property type="match status" value="1"/>
</dbReference>
<dbReference type="SMART" id="SM00178">
    <property type="entry name" value="SAR"/>
    <property type="match status" value="1"/>
</dbReference>
<keyword evidence="5 11" id="KW-0547">Nucleotide-binding</keyword>
<gene>
    <name evidence="15" type="primary">LOC106156107</name>
</gene>
<dbReference type="KEGG" id="lak:106156107"/>
<dbReference type="OrthoDB" id="2011769at2759"/>
<keyword evidence="7" id="KW-0653">Protein transport</keyword>
<feature type="binding site" evidence="11">
    <location>
        <begin position="17"/>
        <end position="24"/>
    </location>
    <ligand>
        <name>GTP</name>
        <dbReference type="ChEBI" id="CHEBI:37565"/>
    </ligand>
</feature>
<dbReference type="GO" id="GO:0015031">
    <property type="term" value="P:protein transport"/>
    <property type="evidence" value="ECO:0007669"/>
    <property type="project" value="UniProtKB-KW"/>
</dbReference>
<comment type="similarity">
    <text evidence="2 13">Belongs to the small GTPase superfamily. Arf family.</text>
</comment>
<dbReference type="GeneID" id="106156107"/>
<dbReference type="PROSITE" id="PS51417">
    <property type="entry name" value="ARF"/>
    <property type="match status" value="1"/>
</dbReference>
<proteinExistence type="inferred from homology"/>
<dbReference type="GO" id="GO:0046872">
    <property type="term" value="F:metal ion binding"/>
    <property type="evidence" value="ECO:0007669"/>
    <property type="project" value="UniProtKB-KW"/>
</dbReference>
<evidence type="ECO:0000313" key="14">
    <source>
        <dbReference type="Proteomes" id="UP000085678"/>
    </source>
</evidence>
<dbReference type="InterPro" id="IPR005225">
    <property type="entry name" value="Small_GTP-bd"/>
</dbReference>
<dbReference type="SUPFAM" id="SSF52540">
    <property type="entry name" value="P-loop containing nucleoside triphosphate hydrolases"/>
    <property type="match status" value="1"/>
</dbReference>
<name>A0A1S3HNR4_LINAN</name>
<keyword evidence="6" id="KW-0931">ER-Golgi transport</keyword>
<keyword evidence="10" id="KW-0449">Lipoprotein</keyword>
<dbReference type="InParanoid" id="A0A1S3HNR4"/>
<dbReference type="NCBIfam" id="TIGR00231">
    <property type="entry name" value="small_GTP"/>
    <property type="match status" value="1"/>
</dbReference>
<dbReference type="AlphaFoldDB" id="A0A1S3HNR4"/>
<evidence type="ECO:0000256" key="4">
    <source>
        <dbReference type="ARBA" id="ARBA00022707"/>
    </source>
</evidence>
<sequence>MGSGLCTHKEVKIIMLGLDAAGKTSVLYKLKLGEIVTTIPTIGFNVEELKYKNYDFIVWDVGGRDKIRPLQRHYYQGSDALIFVVDSNDRDRMEQARDELHSILSEEEMKEVVLLVLANKQDVASALSCAEVVEVLGLNAIRHKWFIQSTCAIKGEGLFEGLDWLTNTLANRKMEEMLVKPVNQTVSKATGLAKEGVGHIAKRLLKKWFT</sequence>
<dbReference type="InterPro" id="IPR006689">
    <property type="entry name" value="Small_GTPase_ARF/SAR"/>
</dbReference>
<evidence type="ECO:0000313" key="15">
    <source>
        <dbReference type="RefSeq" id="XP_013386674.1"/>
    </source>
</evidence>
<keyword evidence="12" id="KW-0460">Magnesium</keyword>
<dbReference type="RefSeq" id="XP_013386674.1">
    <property type="nucleotide sequence ID" value="XM_013531220.1"/>
</dbReference>
<evidence type="ECO:0000256" key="1">
    <source>
        <dbReference type="ARBA" id="ARBA00004555"/>
    </source>
</evidence>
<dbReference type="STRING" id="7574.A0A1S3HNR4"/>
<dbReference type="PANTHER" id="PTHR11711">
    <property type="entry name" value="ADP RIBOSYLATION FACTOR-RELATED"/>
    <property type="match status" value="1"/>
</dbReference>
<feature type="binding site" evidence="12">
    <location>
        <position position="41"/>
    </location>
    <ligand>
        <name>Mg(2+)</name>
        <dbReference type="ChEBI" id="CHEBI:18420"/>
    </ligand>
</feature>
<dbReference type="SMART" id="SM00177">
    <property type="entry name" value="ARF"/>
    <property type="match status" value="1"/>
</dbReference>
<evidence type="ECO:0000256" key="13">
    <source>
        <dbReference type="RuleBase" id="RU003925"/>
    </source>
</evidence>
<keyword evidence="4" id="KW-0519">Myristate</keyword>
<keyword evidence="8" id="KW-0333">Golgi apparatus</keyword>
<evidence type="ECO:0000256" key="12">
    <source>
        <dbReference type="PIRSR" id="PIRSR606689-2"/>
    </source>
</evidence>
<dbReference type="InterPro" id="IPR027417">
    <property type="entry name" value="P-loop_NTPase"/>
</dbReference>
<evidence type="ECO:0000256" key="3">
    <source>
        <dbReference type="ARBA" id="ARBA00022448"/>
    </source>
</evidence>
<keyword evidence="9 11" id="KW-0342">GTP-binding</keyword>
<evidence type="ECO:0000256" key="7">
    <source>
        <dbReference type="ARBA" id="ARBA00022927"/>
    </source>
</evidence>
<evidence type="ECO:0000256" key="6">
    <source>
        <dbReference type="ARBA" id="ARBA00022892"/>
    </source>
</evidence>
<dbReference type="Proteomes" id="UP000085678">
    <property type="component" value="Unplaced"/>
</dbReference>
<dbReference type="Gene3D" id="3.40.50.300">
    <property type="entry name" value="P-loop containing nucleotide triphosphate hydrolases"/>
    <property type="match status" value="1"/>
</dbReference>
<accession>A0A1S3HNR4</accession>
<dbReference type="Pfam" id="PF00025">
    <property type="entry name" value="Arf"/>
    <property type="match status" value="1"/>
</dbReference>
<feature type="binding site" evidence="11">
    <location>
        <position position="63"/>
    </location>
    <ligand>
        <name>GTP</name>
        <dbReference type="ChEBI" id="CHEBI:37565"/>
    </ligand>
</feature>